<name>A0ACC6PB34_9BACL</name>
<dbReference type="Proteomes" id="UP001380953">
    <property type="component" value="Unassembled WGS sequence"/>
</dbReference>
<evidence type="ECO:0000313" key="1">
    <source>
        <dbReference type="EMBL" id="MEJ8304105.1"/>
    </source>
</evidence>
<comment type="caution">
    <text evidence="1">The sequence shown here is derived from an EMBL/GenBank/DDBJ whole genome shotgun (WGS) entry which is preliminary data.</text>
</comment>
<evidence type="ECO:0000313" key="2">
    <source>
        <dbReference type="Proteomes" id="UP001380953"/>
    </source>
</evidence>
<protein>
    <submittedName>
        <fullName evidence="1">Glucose PTS transporter subunit IIA</fullName>
    </submittedName>
</protein>
<accession>A0ACC6PB34</accession>
<gene>
    <name evidence="1" type="ORF">WKI47_09395</name>
</gene>
<proteinExistence type="predicted"/>
<keyword evidence="2" id="KW-1185">Reference proteome</keyword>
<sequence length="315" mass="33938">MPFLRFRLNVVGRINIEEVAPMFTRLLELLKKAGSGIRKREASTSDQSEKPNAPDELPKQLLSALGGQDNVLNLDACTTRLRVRVAENGQVNKERLRQLGALGVWEMDHDEVHVLLGARSDAIKSQMQAIVAHSALNEDSFSVQTAHQQVIPTDQAEGEMIVSPVDGELLDLSSVPDSFFSRRMIGDGFAVLPSSGRILSPVGGTVLTVFPGKHAVGILSEAGIEILVHIGVNTVKLKGQGFNVCVAEGDRVAPGQPILEVDLEDVKQHAASIITPVVFMNLPREAAVQLLKPGTVRAGEPSIIVIMAKGSQIFK</sequence>
<dbReference type="EMBL" id="JBBKAR010000033">
    <property type="protein sequence ID" value="MEJ8304105.1"/>
    <property type="molecule type" value="Genomic_DNA"/>
</dbReference>
<organism evidence="1 2">
    <name type="scientific">Saccharibacillus sacchari</name>
    <dbReference type="NCBI Taxonomy" id="456493"/>
    <lineage>
        <taxon>Bacteria</taxon>
        <taxon>Bacillati</taxon>
        <taxon>Bacillota</taxon>
        <taxon>Bacilli</taxon>
        <taxon>Bacillales</taxon>
        <taxon>Paenibacillaceae</taxon>
        <taxon>Saccharibacillus</taxon>
    </lineage>
</organism>
<reference evidence="1" key="1">
    <citation type="submission" date="2024-03" db="EMBL/GenBank/DDBJ databases">
        <title>Whole genome sequecning of epiphytes from Marcgravia umbellata leaves.</title>
        <authorList>
            <person name="Kumar G."/>
            <person name="Savka M.A."/>
        </authorList>
    </citation>
    <scope>NUCLEOTIDE SEQUENCE</scope>
    <source>
        <strain evidence="1">RIT_BL5</strain>
    </source>
</reference>